<proteinExistence type="predicted"/>
<reference evidence="3 4" key="1">
    <citation type="journal article" date="2015" name="Genome Announc.">
        <title>Complete Genome Sequence of Sedimenticola thiotaurini Strain SIP-G1, a Polyphosphate- and Polyhydroxyalkanoate-Accumulating Sulfur-Oxidizing Gammaproteobacterium Isolated from Salt Marsh Sediments.</title>
        <authorList>
            <person name="Flood B.E."/>
            <person name="Jones D.S."/>
            <person name="Bailey J.V."/>
        </authorList>
    </citation>
    <scope>NUCLEOTIDE SEQUENCE [LARGE SCALE GENOMIC DNA]</scope>
    <source>
        <strain evidence="3 4">SIP-G1</strain>
    </source>
</reference>
<dbReference type="KEGG" id="seds:AAY24_11420"/>
<evidence type="ECO:0000259" key="2">
    <source>
        <dbReference type="Pfam" id="PF13439"/>
    </source>
</evidence>
<accession>A0A0F7JZU0</accession>
<evidence type="ECO:0000313" key="3">
    <source>
        <dbReference type="EMBL" id="AKH20859.1"/>
    </source>
</evidence>
<dbReference type="CDD" id="cd03811">
    <property type="entry name" value="GT4_GT28_WabH-like"/>
    <property type="match status" value="1"/>
</dbReference>
<name>A0A0F7JZU0_9GAMM</name>
<keyword evidence="4" id="KW-1185">Reference proteome</keyword>
<dbReference type="Pfam" id="PF13439">
    <property type="entry name" value="Glyco_transf_4"/>
    <property type="match status" value="1"/>
</dbReference>
<sequence>MKICEVMAGDEEGGLENHFIDLANALAGKHQVHVIAHRRYGDRFASGVRFHPLDLSRSRKNPLTLYRLLQLIRAIGPDVVHAHANKAAAMIALLRCWIAAPCVATIHSLKRKTAMFERFDHLIAVSKGVAGGIRNPALTVIYNGRNQSPGGSRSPSDTTKGRKCITFIGRLVHVKGVDLLLTAFSKLASQSVELRIVGDGPERSSLESQAEQLELDKRVTFMGNRDDIQSLLQEADLVVISSRREGFPLVLVEALLGHRPVVSTRVPGAAEILPEQVLADIESPDNLAERLEWALADADRLKRLFAPVFNFAENKLTHDHQVTATEAVLIDVVQRGKRCAS</sequence>
<dbReference type="InterPro" id="IPR001296">
    <property type="entry name" value="Glyco_trans_1"/>
</dbReference>
<dbReference type="RefSeq" id="WP_046859789.1">
    <property type="nucleotide sequence ID" value="NZ_CP011412.1"/>
</dbReference>
<dbReference type="Pfam" id="PF00534">
    <property type="entry name" value="Glycos_transf_1"/>
    <property type="match status" value="1"/>
</dbReference>
<evidence type="ECO:0000259" key="1">
    <source>
        <dbReference type="Pfam" id="PF00534"/>
    </source>
</evidence>
<dbReference type="Proteomes" id="UP000034410">
    <property type="component" value="Chromosome"/>
</dbReference>
<evidence type="ECO:0000313" key="4">
    <source>
        <dbReference type="Proteomes" id="UP000034410"/>
    </source>
</evidence>
<dbReference type="EMBL" id="CP011412">
    <property type="protein sequence ID" value="AKH20859.1"/>
    <property type="molecule type" value="Genomic_DNA"/>
</dbReference>
<organism evidence="3 4">
    <name type="scientific">Sedimenticola thiotaurini</name>
    <dbReference type="NCBI Taxonomy" id="1543721"/>
    <lineage>
        <taxon>Bacteria</taxon>
        <taxon>Pseudomonadati</taxon>
        <taxon>Pseudomonadota</taxon>
        <taxon>Gammaproteobacteria</taxon>
        <taxon>Chromatiales</taxon>
        <taxon>Sedimenticolaceae</taxon>
        <taxon>Sedimenticola</taxon>
    </lineage>
</organism>
<dbReference type="GO" id="GO:0016757">
    <property type="term" value="F:glycosyltransferase activity"/>
    <property type="evidence" value="ECO:0007669"/>
    <property type="project" value="InterPro"/>
</dbReference>
<dbReference type="Gene3D" id="3.40.50.2000">
    <property type="entry name" value="Glycogen Phosphorylase B"/>
    <property type="match status" value="2"/>
</dbReference>
<evidence type="ECO:0008006" key="5">
    <source>
        <dbReference type="Google" id="ProtNLM"/>
    </source>
</evidence>
<feature type="domain" description="Glycosyl transferase family 1" evidence="1">
    <location>
        <begin position="158"/>
        <end position="303"/>
    </location>
</feature>
<dbReference type="SUPFAM" id="SSF53756">
    <property type="entry name" value="UDP-Glycosyltransferase/glycogen phosphorylase"/>
    <property type="match status" value="1"/>
</dbReference>
<dbReference type="OrthoDB" id="9795746at2"/>
<dbReference type="GO" id="GO:1901135">
    <property type="term" value="P:carbohydrate derivative metabolic process"/>
    <property type="evidence" value="ECO:0007669"/>
    <property type="project" value="UniProtKB-ARBA"/>
</dbReference>
<protein>
    <recommendedName>
        <fullName evidence="5">Glycosyltransferase</fullName>
    </recommendedName>
</protein>
<dbReference type="InterPro" id="IPR028098">
    <property type="entry name" value="Glyco_trans_4-like_N"/>
</dbReference>
<gene>
    <name evidence="3" type="ORF">AAY24_11420</name>
</gene>
<dbReference type="PANTHER" id="PTHR12526:SF630">
    <property type="entry name" value="GLYCOSYLTRANSFERASE"/>
    <property type="match status" value="1"/>
</dbReference>
<dbReference type="PANTHER" id="PTHR12526">
    <property type="entry name" value="GLYCOSYLTRANSFERASE"/>
    <property type="match status" value="1"/>
</dbReference>
<feature type="domain" description="Glycosyltransferase subfamily 4-like N-terminal" evidence="2">
    <location>
        <begin position="13"/>
        <end position="145"/>
    </location>
</feature>
<dbReference type="AlphaFoldDB" id="A0A0F7JZU0"/>